<feature type="repeat" description="ANK" evidence="9">
    <location>
        <begin position="677"/>
        <end position="709"/>
    </location>
</feature>
<dbReference type="PANTHER" id="PTHR24198">
    <property type="entry name" value="ANKYRIN REPEAT AND PROTEIN KINASE DOMAIN-CONTAINING PROTEIN"/>
    <property type="match status" value="1"/>
</dbReference>
<keyword evidence="8" id="KW-0539">Nucleus</keyword>
<dbReference type="InterPro" id="IPR036770">
    <property type="entry name" value="Ankyrin_rpt-contain_sf"/>
</dbReference>
<sequence length="2687" mass="299112">MRTPEKTHKRHWTERDWEVVLEALSFVAVYADTTPVEDVAVKQNKRRGKKSKKEKKEVVAPTSRTTRTMKKKSAQAKTEEEEMQVEVEVESVSVTPVEKAEAFWLAQLQDDVTEDMLEGEARVSVTWLNKQARPDGKLLYEFAYDEFVDVQSILCHVYMRELDAMTLELTNKSADRVQRSLRRTRGELPADADDVSDGEAPPVTRRKKASLVAAVDDEEGGSRRRRSSGGGGGRRRVVSAKMSKRIAAMHIPPQYASVDLSCYSARELGNETPLESLKGDPIAGTRAVVAAVRAGDHDRLKTLTEDKTLGKSICSFSANQSVEVVRTAFQYAIAADDVNSVALLLKARSIPRSELASTPKVSLPSHSTGQHTSSYSDYNRRAINASRGGKEGNNALLEDKDMLSGRTAEDDDFFWECPSASLKMLTVLYPSGQWVQDYNISTYVASAARAGNYKLVAKLIETLSVNGGWGYNDLHVKVLSLNDDALPTFRGVSAVKQADQHKIRPLHLAATNPNSKYLQELWEIVGMEHGDVRDSRDYGVMHYAAVNESPDAVRFLLEKKCSLLPRTKDKHTPLMRSIILGREDTAIAMLEWASAESEDLVKQVTTSRGPDSHQLLHLAALHGRNKVLTHLLSMGVDVKSVATNRTTALLLAARSGHMECVETLLAHGAKVDQVDKWKKTALIYAVKNGHTHIAAFLINQGANVNVYDTSENSVAHYAASYGWLSCLELLGDAGAEVWARNSWGFVPLICAMMKQHTSCMDYILKCDTENRFMDFRDREGRTMLYLQCQHSSSVSQIKFLLEKGMSPDVADASGKFPLDVILSRYARSKSDPFFKETLRLLIKHEARVNYDPIPSENEEEDRQLVDQPLQIAIRSNLQQAFLILLTEGKADPSFVAPNRYNAWLESAALGDAGTFYLRQLLQHSTGVVDLNALYSNGDNFFHCVSSCAASGMVAADVVEQCISRCPNVDDLMNKPYTSPLMTLLKKRRSVTKHQASDEAVIADLGARDNAFCDMVRLFARLTQNLDALRMHTVISRPHPVNADETVKEHVLDYTILHVIARAEVQQLEDSTNDRSNAWYGDNVMALILEAAPATQNLVNTPVWADRKTPLLLAVDKADIETVQILLHYGADPNYSPTRCKTCASESDVCDSCSEFRPWRDTALVTAVMKEDTAMVELLLASGGSIDCCRSNDGSSLLHLAMAARNAKLTSVLLQHGASLLALNGRNLGPLLASVIAGSSVSVKKPHEGEIEYSKKRWGRGLVYEPESEPSSAQAGTSKDQTVIDVVRDHQDLSKALSAGDNRGCTAVHHAASKRDLPLLRTLLDRLQGTERSRVINSRDENGRTPLHFALNSASMSPDASFEIERYLLLSGADVRVVDNFGFSALHFALSKIDMNWHRNYDKKMDKETRAEQSQRGEYEIIKRKVFIRHINTAPAAHNDPVETVSNLIAAGCAPTVLDSFGRSPLHLAASLGAFVCLSTLMSAIPQGQRSDAIEHKDVEAITPLGRAFLNVRVTAITTLIQSGASVADNLVVDGAERSYFNHAVKHSLSGVCHMLLNAGFCRRQAVEDAIACQELQLASNLMVGLEISSDVGLLAKANDKAETYMHTLAKFNPAFDTLARDLAWKLVDGGVDVAASDQGGNTALHYAAGHANTKLMDYLLHHRANVNGVNEEGQTPLRYALQKLSQDTDKQRQVLQYCVSQPEFNVLQQDASGLNALMLFVEHFMEEFETDRALFSWMEHVVQVCASRSSGSLDELYAPTIEKDFFENDVLGSSIGARMPLVIRACYGPSSTTRCLLLYVLLKNGANLTTLDSNGNSLLKHLAAQNRLPELRLVLGKCASVTLWKEAHRPSFIPSRDELRQALRQVNPQSKTVLHVAIEPLLYGSYENTELIRLLVDSGASLNARDFECATALEYTGRQNSRVVFRFLKSKFPEIVKVDEGDVFPEAMEDTWPEAPDYASDSATYLKQCEATGKIRQEWREPHVARNCDVGRDSRVFGVLDSNGRVVEGEEYDALLTKVDVKNGRFGVNVFYRLQLVHDAIQDIYIVFTNWGRIGEEGKYQNTPFRKADEAVTEFKKIFRSKTNNAWEDRRDFEKKRGKYLLLRHTQHDTYIDPSVTKPFSAYRFKQGKQASEDKEYIPQFASLPGGIDAAVTELLFAISDVRNLQLAAAERCQYRTDLPLAKDEDLREAMEMLHEVLSVLKERQSVQEEIDALSANITEEVTTSLSELSDKFATLTELISEQSSRYYEVVPCNENRNGGPIRAFDSALSVEKEMYRLKQLLDITHTYKMLLGAKHRQEIVHPTQYVHDALQIRVDRLSEESHEHALLLKYFFNGVRKQNPKQYRISNIFEVARRGESDRFESYVQSKPSLREQHSKLLWHGTSRTNLMGILADGLRIAPPEAPHHGYSYGKGLYFADVSAKSLPYCGSPYEIEIQQTEEDKERAEKRTKRQVYYMLLCDVALGTQLNVNSTSFERPDDVDSVLAVGQHAPDPQSAIVSPMCGSQVPVGKIGRLGIDYPTPLAWGTKATGTSSSSLLALSSNAQLYLDRIVDAGDIVPGTRISVDNEKLSDFAARWESLKTVEIEVLTVAEAGSVGNTSDVSLRLKVEPTNTWRSSEEYEVRRFRDVFVSSVNDAAGMAKTEGFDLVTHHSSHSGQEYNEHVVYHTSQARIRYLVEVELQGNTPTWF</sequence>
<comment type="caution">
    <text evidence="15">The sequence shown here is derived from an EMBL/GenBank/DDBJ whole genome shotgun (WGS) entry which is preliminary data.</text>
</comment>
<dbReference type="InterPro" id="IPR036616">
    <property type="entry name" value="Poly(ADP-ribose)pol_reg_dom_sf"/>
</dbReference>
<dbReference type="Gene3D" id="2.20.140.10">
    <property type="entry name" value="WGR domain"/>
    <property type="match status" value="1"/>
</dbReference>
<dbReference type="PANTHER" id="PTHR24198:SF195">
    <property type="entry name" value="DEATH DOMAIN-CONTAINING PROTEIN"/>
    <property type="match status" value="1"/>
</dbReference>
<evidence type="ECO:0000259" key="12">
    <source>
        <dbReference type="PROSITE" id="PS51059"/>
    </source>
</evidence>
<feature type="compositionally biased region" description="Basic residues" evidence="11">
    <location>
        <begin position="43"/>
        <end position="53"/>
    </location>
</feature>
<feature type="repeat" description="ANK" evidence="9">
    <location>
        <begin position="1341"/>
        <end position="1379"/>
    </location>
</feature>
<evidence type="ECO:0000313" key="15">
    <source>
        <dbReference type="EMBL" id="TMW68037.1"/>
    </source>
</evidence>
<dbReference type="PROSITE" id="PS51060">
    <property type="entry name" value="PARP_ALPHA_HD"/>
    <property type="match status" value="1"/>
</dbReference>
<feature type="region of interest" description="Disordered" evidence="11">
    <location>
        <begin position="181"/>
        <end position="237"/>
    </location>
</feature>
<feature type="repeat" description="ANK" evidence="9">
    <location>
        <begin position="1192"/>
        <end position="1224"/>
    </location>
</feature>
<evidence type="ECO:0000256" key="1">
    <source>
        <dbReference type="ARBA" id="ARBA00004123"/>
    </source>
</evidence>
<evidence type="ECO:0000256" key="10">
    <source>
        <dbReference type="RuleBase" id="RU362114"/>
    </source>
</evidence>
<evidence type="ECO:0000256" key="2">
    <source>
        <dbReference type="ARBA" id="ARBA00022676"/>
    </source>
</evidence>
<feature type="repeat" description="ANK" evidence="9">
    <location>
        <begin position="644"/>
        <end position="676"/>
    </location>
</feature>
<evidence type="ECO:0000256" key="6">
    <source>
        <dbReference type="ARBA" id="ARBA00023027"/>
    </source>
</evidence>
<feature type="region of interest" description="Disordered" evidence="11">
    <location>
        <begin position="356"/>
        <end position="375"/>
    </location>
</feature>
<name>A0A8K1CSN7_PYTOL</name>
<feature type="domain" description="PARP catalytic" evidence="12">
    <location>
        <begin position="2302"/>
        <end position="2523"/>
    </location>
</feature>
<dbReference type="GO" id="GO:0003950">
    <property type="term" value="F:NAD+ poly-ADP-ribosyltransferase activity"/>
    <property type="evidence" value="ECO:0007669"/>
    <property type="project" value="UniProtKB-UniRule"/>
</dbReference>
<dbReference type="SUPFAM" id="SSF142921">
    <property type="entry name" value="WGR domain-like"/>
    <property type="match status" value="1"/>
</dbReference>
<dbReference type="SMART" id="SM00773">
    <property type="entry name" value="WGR"/>
    <property type="match status" value="1"/>
</dbReference>
<evidence type="ECO:0000313" key="16">
    <source>
        <dbReference type="Proteomes" id="UP000794436"/>
    </source>
</evidence>
<dbReference type="SMART" id="SM00248">
    <property type="entry name" value="ANK"/>
    <property type="match status" value="20"/>
</dbReference>
<feature type="repeat" description="ANK" evidence="9">
    <location>
        <begin position="611"/>
        <end position="643"/>
    </location>
</feature>
<feature type="compositionally biased region" description="Basic residues" evidence="11">
    <location>
        <begin position="223"/>
        <end position="237"/>
    </location>
</feature>
<dbReference type="InterPro" id="IPR012317">
    <property type="entry name" value="Poly(ADP-ribose)pol_cat_dom"/>
</dbReference>
<evidence type="ECO:0000259" key="14">
    <source>
        <dbReference type="PROSITE" id="PS51977"/>
    </source>
</evidence>
<evidence type="ECO:0000256" key="11">
    <source>
        <dbReference type="SAM" id="MobiDB-lite"/>
    </source>
</evidence>
<keyword evidence="3 10" id="KW-0808">Transferase</keyword>
<protein>
    <recommendedName>
        <fullName evidence="10">Poly [ADP-ribose] polymerase</fullName>
        <shortName evidence="10">PARP</shortName>
        <ecNumber evidence="10">2.4.2.-</ecNumber>
    </recommendedName>
</protein>
<feature type="repeat" description="ANK" evidence="9">
    <location>
        <begin position="1869"/>
        <end position="1907"/>
    </location>
</feature>
<keyword evidence="16" id="KW-1185">Reference proteome</keyword>
<dbReference type="Gene3D" id="1.20.142.10">
    <property type="entry name" value="Poly(ADP-ribose) polymerase, regulatory domain"/>
    <property type="match status" value="1"/>
</dbReference>
<dbReference type="GO" id="GO:0005634">
    <property type="term" value="C:nucleus"/>
    <property type="evidence" value="ECO:0007669"/>
    <property type="project" value="UniProtKB-SubCell"/>
</dbReference>
<keyword evidence="6 10" id="KW-0520">NAD</keyword>
<dbReference type="InterPro" id="IPR008893">
    <property type="entry name" value="WGR_domain"/>
</dbReference>
<dbReference type="PROSITE" id="PS51977">
    <property type="entry name" value="WGR"/>
    <property type="match status" value="1"/>
</dbReference>
<dbReference type="EMBL" id="SPLM01000003">
    <property type="protein sequence ID" value="TMW68037.1"/>
    <property type="molecule type" value="Genomic_DNA"/>
</dbReference>
<accession>A0A8K1CSN7</accession>
<dbReference type="SUPFAM" id="SSF56399">
    <property type="entry name" value="ADP-ribosylation"/>
    <property type="match status" value="1"/>
</dbReference>
<evidence type="ECO:0000256" key="4">
    <source>
        <dbReference type="ARBA" id="ARBA00022695"/>
    </source>
</evidence>
<proteinExistence type="predicted"/>
<evidence type="ECO:0000256" key="5">
    <source>
        <dbReference type="ARBA" id="ARBA00022737"/>
    </source>
</evidence>
<dbReference type="EC" id="2.4.2.-" evidence="10"/>
<reference evidence="15" key="1">
    <citation type="submission" date="2019-03" db="EMBL/GenBank/DDBJ databases">
        <title>Long read genome sequence of the mycoparasitic Pythium oligandrum ATCC 38472 isolated from sugarbeet rhizosphere.</title>
        <authorList>
            <person name="Gaulin E."/>
        </authorList>
    </citation>
    <scope>NUCLEOTIDE SEQUENCE</scope>
    <source>
        <strain evidence="15">ATCC 38472_TT</strain>
    </source>
</reference>
<evidence type="ECO:0000256" key="7">
    <source>
        <dbReference type="ARBA" id="ARBA00023043"/>
    </source>
</evidence>
<dbReference type="Gene3D" id="3.90.228.10">
    <property type="match status" value="2"/>
</dbReference>
<dbReference type="Proteomes" id="UP000794436">
    <property type="component" value="Unassembled WGS sequence"/>
</dbReference>
<evidence type="ECO:0000256" key="8">
    <source>
        <dbReference type="ARBA" id="ARBA00023242"/>
    </source>
</evidence>
<dbReference type="InterPro" id="IPR002110">
    <property type="entry name" value="Ankyrin_rpt"/>
</dbReference>
<dbReference type="Pfam" id="PF02877">
    <property type="entry name" value="PARP_reg"/>
    <property type="match status" value="1"/>
</dbReference>
<dbReference type="InterPro" id="IPR036930">
    <property type="entry name" value="WGR_dom_sf"/>
</dbReference>
<feature type="repeat" description="ANK" evidence="9">
    <location>
        <begin position="1105"/>
        <end position="1137"/>
    </location>
</feature>
<dbReference type="PROSITE" id="PS50297">
    <property type="entry name" value="ANK_REP_REGION"/>
    <property type="match status" value="7"/>
</dbReference>
<dbReference type="Pfam" id="PF12796">
    <property type="entry name" value="Ank_2"/>
    <property type="match status" value="5"/>
</dbReference>
<keyword evidence="7 9" id="KW-0040">ANK repeat</keyword>
<evidence type="ECO:0000259" key="13">
    <source>
        <dbReference type="PROSITE" id="PS51060"/>
    </source>
</evidence>
<comment type="subcellular location">
    <subcellularLocation>
        <location evidence="1">Nucleus</location>
    </subcellularLocation>
</comment>
<feature type="repeat" description="ANK" evidence="9">
    <location>
        <begin position="1639"/>
        <end position="1671"/>
    </location>
</feature>
<keyword evidence="2 10" id="KW-0328">Glycosyltransferase</keyword>
<keyword evidence="5" id="KW-0677">Repeat</keyword>
<dbReference type="Pfam" id="PF05406">
    <property type="entry name" value="WGR"/>
    <property type="match status" value="1"/>
</dbReference>
<dbReference type="OrthoDB" id="74001at2759"/>
<dbReference type="CDD" id="cd07997">
    <property type="entry name" value="WGR_PARP"/>
    <property type="match status" value="1"/>
</dbReference>
<feature type="domain" description="PARP alpha-helical" evidence="13">
    <location>
        <begin position="2145"/>
        <end position="2292"/>
    </location>
</feature>
<dbReference type="PROSITE" id="PS51059">
    <property type="entry name" value="PARP_CATALYTIC"/>
    <property type="match status" value="1"/>
</dbReference>
<gene>
    <name evidence="15" type="ORF">Poli38472_007709</name>
</gene>
<dbReference type="SUPFAM" id="SSF48403">
    <property type="entry name" value="Ankyrin repeat"/>
    <property type="match status" value="4"/>
</dbReference>
<evidence type="ECO:0000256" key="9">
    <source>
        <dbReference type="PROSITE-ProRule" id="PRU00023"/>
    </source>
</evidence>
<dbReference type="Gene3D" id="1.25.40.20">
    <property type="entry name" value="Ankyrin repeat-containing domain"/>
    <property type="match status" value="7"/>
</dbReference>
<dbReference type="Pfam" id="PF00644">
    <property type="entry name" value="PARP"/>
    <property type="match status" value="1"/>
</dbReference>
<feature type="region of interest" description="Disordered" evidence="11">
    <location>
        <begin position="37"/>
        <end position="81"/>
    </location>
</feature>
<dbReference type="SUPFAM" id="SSF47587">
    <property type="entry name" value="Domain of poly(ADP-ribose) polymerase"/>
    <property type="match status" value="1"/>
</dbReference>
<organism evidence="15 16">
    <name type="scientific">Pythium oligandrum</name>
    <name type="common">Mycoparasitic fungus</name>
    <dbReference type="NCBI Taxonomy" id="41045"/>
    <lineage>
        <taxon>Eukaryota</taxon>
        <taxon>Sar</taxon>
        <taxon>Stramenopiles</taxon>
        <taxon>Oomycota</taxon>
        <taxon>Peronosporomycetes</taxon>
        <taxon>Pythiales</taxon>
        <taxon>Pythiaceae</taxon>
        <taxon>Pythium</taxon>
    </lineage>
</organism>
<feature type="domain" description="WGR" evidence="14">
    <location>
        <begin position="2003"/>
        <end position="2100"/>
    </location>
</feature>
<dbReference type="InterPro" id="IPR004102">
    <property type="entry name" value="Poly(ADP-ribose)pol_reg_dom"/>
</dbReference>
<dbReference type="Pfam" id="PF00023">
    <property type="entry name" value="Ank"/>
    <property type="match status" value="2"/>
</dbReference>
<dbReference type="GO" id="GO:0016779">
    <property type="term" value="F:nucleotidyltransferase activity"/>
    <property type="evidence" value="ECO:0007669"/>
    <property type="project" value="UniProtKB-KW"/>
</dbReference>
<keyword evidence="4" id="KW-0548">Nucleotidyltransferase</keyword>
<evidence type="ECO:0000256" key="3">
    <source>
        <dbReference type="ARBA" id="ARBA00022679"/>
    </source>
</evidence>
<dbReference type="PROSITE" id="PS50088">
    <property type="entry name" value="ANK_REPEAT"/>
    <property type="match status" value="8"/>
</dbReference>